<name>A0A942WP89_VEIPA</name>
<proteinExistence type="predicted"/>
<dbReference type="Pfam" id="PF10881">
    <property type="entry name" value="DUF2726"/>
    <property type="match status" value="1"/>
</dbReference>
<evidence type="ECO:0000259" key="1">
    <source>
        <dbReference type="Pfam" id="PF10881"/>
    </source>
</evidence>
<gene>
    <name evidence="2" type="ORF">KHZ90_08530</name>
</gene>
<accession>A0A942WP89</accession>
<dbReference type="AlphaFoldDB" id="A0A942WP89"/>
<protein>
    <submittedName>
        <fullName evidence="2">DUF2726 domain-containing protein</fullName>
    </submittedName>
</protein>
<evidence type="ECO:0000313" key="2">
    <source>
        <dbReference type="EMBL" id="MBS4893807.1"/>
    </source>
</evidence>
<dbReference type="InterPro" id="IPR024402">
    <property type="entry name" value="DUF2726"/>
</dbReference>
<dbReference type="Gene3D" id="3.40.960.10">
    <property type="entry name" value="VSR Endonuclease"/>
    <property type="match status" value="1"/>
</dbReference>
<sequence length="369" mass="42992">MTTKKITRIKKYIDSLDDFVYESNNDVGFYIRHAKCGLTDFKTIEYLRKLPQIKCSFCSGRKYNTNLFCQKVKQLVGNEFDVLGEYVNTDVPIAMLHKKCGNIIHITPHSFLRGSRCKYCSHPSYRKTTEQYINEVKNIWGNEYLVIGEYVGVKHPIELIHNLCEREVISNSRTLLKGEHACPCSQATRLGNTDKFKRKVKEVSNGEYIVLGEYIKANIKLKLKHIKCGNIFETTPHKFLTGHTRCSYCNGSKGEKEVSNILKNMGIKFIREYTFNDCKYIKPLPFDFAVINKNNDVVAVIEFHGKQHYKPINFFGGEKEFINRIRNDNIKRKFCNSNNIPFLEIPYYKFQEMKQLIIDFFSEQGCNLI</sequence>
<organism evidence="2 3">
    <name type="scientific">Veillonella parvula</name>
    <name type="common">Staphylococcus parvulus</name>
    <dbReference type="NCBI Taxonomy" id="29466"/>
    <lineage>
        <taxon>Bacteria</taxon>
        <taxon>Bacillati</taxon>
        <taxon>Bacillota</taxon>
        <taxon>Negativicutes</taxon>
        <taxon>Veillonellales</taxon>
        <taxon>Veillonellaceae</taxon>
        <taxon>Veillonella</taxon>
    </lineage>
</organism>
<dbReference type="RefSeq" id="WP_278468131.1">
    <property type="nucleotide sequence ID" value="NZ_JAGZMU010000005.1"/>
</dbReference>
<dbReference type="EMBL" id="JAGZMU010000005">
    <property type="protein sequence ID" value="MBS4893807.1"/>
    <property type="molecule type" value="Genomic_DNA"/>
</dbReference>
<evidence type="ECO:0000313" key="3">
    <source>
        <dbReference type="Proteomes" id="UP000778864"/>
    </source>
</evidence>
<reference evidence="2" key="1">
    <citation type="submission" date="2021-02" db="EMBL/GenBank/DDBJ databases">
        <title>Infant gut strain persistence is associated with maternal origin, phylogeny, and functional potential including surface adhesion and iron acquisition.</title>
        <authorList>
            <person name="Lou Y.C."/>
        </authorList>
    </citation>
    <scope>NUCLEOTIDE SEQUENCE</scope>
    <source>
        <strain evidence="2">L3_108_031G1_dasL3_108_031G1_concoct_20</strain>
    </source>
</reference>
<dbReference type="Proteomes" id="UP000778864">
    <property type="component" value="Unassembled WGS sequence"/>
</dbReference>
<feature type="domain" description="DUF2726" evidence="1">
    <location>
        <begin position="285"/>
        <end position="359"/>
    </location>
</feature>
<comment type="caution">
    <text evidence="2">The sequence shown here is derived from an EMBL/GenBank/DDBJ whole genome shotgun (WGS) entry which is preliminary data.</text>
</comment>